<dbReference type="AlphaFoldDB" id="A0A951PP78"/>
<protein>
    <submittedName>
        <fullName evidence="1">Uncharacterized protein</fullName>
    </submittedName>
</protein>
<evidence type="ECO:0000313" key="2">
    <source>
        <dbReference type="Proteomes" id="UP000753908"/>
    </source>
</evidence>
<proteinExistence type="predicted"/>
<comment type="caution">
    <text evidence="1">The sequence shown here is derived from an EMBL/GenBank/DDBJ whole genome shotgun (WGS) entry which is preliminary data.</text>
</comment>
<dbReference type="EMBL" id="JAHHIF010000030">
    <property type="protein sequence ID" value="MBW4546836.1"/>
    <property type="molecule type" value="Genomic_DNA"/>
</dbReference>
<reference evidence="1" key="1">
    <citation type="submission" date="2021-05" db="EMBL/GenBank/DDBJ databases">
        <authorList>
            <person name="Pietrasiak N."/>
            <person name="Ward R."/>
            <person name="Stajich J.E."/>
            <person name="Kurbessoian T."/>
        </authorList>
    </citation>
    <scope>NUCLEOTIDE SEQUENCE</scope>
    <source>
        <strain evidence="1">CPER-KK1</strain>
    </source>
</reference>
<reference evidence="1" key="2">
    <citation type="journal article" date="2022" name="Microbiol. Resour. Announc.">
        <title>Metagenome Sequencing to Explore Phylogenomics of Terrestrial Cyanobacteria.</title>
        <authorList>
            <person name="Ward R.D."/>
            <person name="Stajich J.E."/>
            <person name="Johansen J.R."/>
            <person name="Huntemann M."/>
            <person name="Clum A."/>
            <person name="Foster B."/>
            <person name="Foster B."/>
            <person name="Roux S."/>
            <person name="Palaniappan K."/>
            <person name="Varghese N."/>
            <person name="Mukherjee S."/>
            <person name="Reddy T.B.K."/>
            <person name="Daum C."/>
            <person name="Copeland A."/>
            <person name="Chen I.A."/>
            <person name="Ivanova N.N."/>
            <person name="Kyrpides N.C."/>
            <person name="Shapiro N."/>
            <person name="Eloe-Fadrosh E.A."/>
            <person name="Pietrasiak N."/>
        </authorList>
    </citation>
    <scope>NUCLEOTIDE SEQUENCE</scope>
    <source>
        <strain evidence="1">CPER-KK1</strain>
    </source>
</reference>
<organism evidence="1 2">
    <name type="scientific">Symplocastrum torsivum CPER-KK1</name>
    <dbReference type="NCBI Taxonomy" id="450513"/>
    <lineage>
        <taxon>Bacteria</taxon>
        <taxon>Bacillati</taxon>
        <taxon>Cyanobacteriota</taxon>
        <taxon>Cyanophyceae</taxon>
        <taxon>Oscillatoriophycideae</taxon>
        <taxon>Oscillatoriales</taxon>
        <taxon>Microcoleaceae</taxon>
        <taxon>Symplocastrum</taxon>
    </lineage>
</organism>
<evidence type="ECO:0000313" key="1">
    <source>
        <dbReference type="EMBL" id="MBW4546836.1"/>
    </source>
</evidence>
<accession>A0A951PP78</accession>
<gene>
    <name evidence="1" type="ORF">KME25_20690</name>
</gene>
<sequence>MPSPQAEKIILSSRQRTLLKQIVRRSRVPLSPGEAIAVALVGCHWSE</sequence>
<dbReference type="Proteomes" id="UP000753908">
    <property type="component" value="Unassembled WGS sequence"/>
</dbReference>
<name>A0A951PP78_9CYAN</name>